<feature type="transmembrane region" description="Helical" evidence="1">
    <location>
        <begin position="69"/>
        <end position="91"/>
    </location>
</feature>
<proteinExistence type="predicted"/>
<dbReference type="AlphaFoldDB" id="A0AAV9WZ62"/>
<keyword evidence="3" id="KW-1185">Reference proteome</keyword>
<accession>A0AAV9WZ62</accession>
<feature type="transmembrane region" description="Helical" evidence="1">
    <location>
        <begin position="319"/>
        <end position="337"/>
    </location>
</feature>
<comment type="caution">
    <text evidence="2">The sequence shown here is derived from an EMBL/GenBank/DDBJ whole genome shotgun (WGS) entry which is preliminary data.</text>
</comment>
<evidence type="ECO:0000256" key="1">
    <source>
        <dbReference type="SAM" id="Phobius"/>
    </source>
</evidence>
<dbReference type="PANTHER" id="PTHR37577">
    <property type="entry name" value="INTEGRAL MEMBRANE PROTEIN"/>
    <property type="match status" value="1"/>
</dbReference>
<name>A0AAV9WZ62_9PEZI</name>
<evidence type="ECO:0000313" key="2">
    <source>
        <dbReference type="EMBL" id="KAK6530285.1"/>
    </source>
</evidence>
<keyword evidence="1" id="KW-0812">Transmembrane</keyword>
<gene>
    <name evidence="2" type="ORF">TWF694_003647</name>
</gene>
<organism evidence="2 3">
    <name type="scientific">Orbilia ellipsospora</name>
    <dbReference type="NCBI Taxonomy" id="2528407"/>
    <lineage>
        <taxon>Eukaryota</taxon>
        <taxon>Fungi</taxon>
        <taxon>Dikarya</taxon>
        <taxon>Ascomycota</taxon>
        <taxon>Pezizomycotina</taxon>
        <taxon>Orbiliomycetes</taxon>
        <taxon>Orbiliales</taxon>
        <taxon>Orbiliaceae</taxon>
        <taxon>Orbilia</taxon>
    </lineage>
</organism>
<feature type="transmembrane region" description="Helical" evidence="1">
    <location>
        <begin position="103"/>
        <end position="122"/>
    </location>
</feature>
<sequence length="370" mass="41888">MDEIPSEEDYILCQGELKGDPDIAGVGVTTSIWITTAVTVVFSCWLWYLRIFRGEDMRNKRYNTVLKCALMLGDIQLATALAIIIASIIIIHSDADTSLYHVFIARGLANTNLTGLGAALLFDTRKQTNWRIRLILLGICLTFFLYWTALSIVEFNGWDSVTPKCFFNNSIIGFEFTDWMYFDIPMAIIGNMWIYLELFGGLEKTLADFDGWVLSLPVKASRVLISLRATARLTGPVHGIILFVTSIIQYLLFVIIAITIGPPSTAPLWSIFYFIWNVYDVQTARASNRHILVVAPSGQKSVSLQGHVNPEDDWGFGQILPLLLLLLPLLQIFDAFTEERAQQYTSMHYMPEYLRKHLNPTSAQWPVSWS</sequence>
<feature type="transmembrane region" description="Helical" evidence="1">
    <location>
        <begin position="23"/>
        <end position="48"/>
    </location>
</feature>
<dbReference type="Proteomes" id="UP001365542">
    <property type="component" value="Unassembled WGS sequence"/>
</dbReference>
<dbReference type="InterPro" id="IPR053018">
    <property type="entry name" value="Elsinochrome_Biosynth-Asso"/>
</dbReference>
<keyword evidence="1" id="KW-0472">Membrane</keyword>
<feature type="transmembrane region" description="Helical" evidence="1">
    <location>
        <begin position="134"/>
        <end position="153"/>
    </location>
</feature>
<dbReference type="EMBL" id="JAVHJO010000013">
    <property type="protein sequence ID" value="KAK6530285.1"/>
    <property type="molecule type" value="Genomic_DNA"/>
</dbReference>
<keyword evidence="1" id="KW-1133">Transmembrane helix</keyword>
<dbReference type="PANTHER" id="PTHR37577:SF1">
    <property type="entry name" value="INTEGRAL MEMBRANE PROTEIN"/>
    <property type="match status" value="1"/>
</dbReference>
<feature type="transmembrane region" description="Helical" evidence="1">
    <location>
        <begin position="237"/>
        <end position="260"/>
    </location>
</feature>
<feature type="transmembrane region" description="Helical" evidence="1">
    <location>
        <begin position="179"/>
        <end position="196"/>
    </location>
</feature>
<protein>
    <submittedName>
        <fullName evidence="2">Uncharacterized protein</fullName>
    </submittedName>
</protein>
<reference evidence="2 3" key="1">
    <citation type="submission" date="2019-10" db="EMBL/GenBank/DDBJ databases">
        <authorList>
            <person name="Palmer J.M."/>
        </authorList>
    </citation>
    <scope>NUCLEOTIDE SEQUENCE [LARGE SCALE GENOMIC DNA]</scope>
    <source>
        <strain evidence="2 3">TWF694</strain>
    </source>
</reference>
<evidence type="ECO:0000313" key="3">
    <source>
        <dbReference type="Proteomes" id="UP001365542"/>
    </source>
</evidence>